<evidence type="ECO:0000313" key="4">
    <source>
        <dbReference type="Proteomes" id="UP000248066"/>
    </source>
</evidence>
<comment type="caution">
    <text evidence="3">The sequence shown here is derived from an EMBL/GenBank/DDBJ whole genome shotgun (WGS) entry which is preliminary data.</text>
</comment>
<protein>
    <submittedName>
        <fullName evidence="3">Uncharacterized protein</fullName>
    </submittedName>
</protein>
<keyword evidence="4" id="KW-1185">Reference proteome</keyword>
<keyword evidence="2" id="KW-1133">Transmembrane helix</keyword>
<dbReference type="InterPro" id="IPR025004">
    <property type="entry name" value="SenN/SenS"/>
</dbReference>
<keyword evidence="2" id="KW-0812">Transmembrane</keyword>
<name>A0A2W0HG80_9BACI</name>
<keyword evidence="2" id="KW-0472">Membrane</keyword>
<sequence length="80" mass="9811">MTVKIVFIYIYNVTFFTTYIDSFGFRNDHERMVTMLKQSMTMLINKNKEEILRSERELNKIEERLDQKLTRKTTRKLENK</sequence>
<dbReference type="EMBL" id="PDOF01000001">
    <property type="protein sequence ID" value="PYZ98930.1"/>
    <property type="molecule type" value="Genomic_DNA"/>
</dbReference>
<dbReference type="Proteomes" id="UP000248066">
    <property type="component" value="Unassembled WGS sequence"/>
</dbReference>
<accession>A0A2W0HG80</accession>
<organism evidence="3 4">
    <name type="scientific">Alteribacter lacisalsi</name>
    <dbReference type="NCBI Taxonomy" id="2045244"/>
    <lineage>
        <taxon>Bacteria</taxon>
        <taxon>Bacillati</taxon>
        <taxon>Bacillota</taxon>
        <taxon>Bacilli</taxon>
        <taxon>Bacillales</taxon>
        <taxon>Bacillaceae</taxon>
        <taxon>Alteribacter</taxon>
    </lineage>
</organism>
<feature type="coiled-coil region" evidence="1">
    <location>
        <begin position="44"/>
        <end position="71"/>
    </location>
</feature>
<dbReference type="Pfam" id="PF13040">
    <property type="entry name" value="Fur_reg_FbpB"/>
    <property type="match status" value="1"/>
</dbReference>
<dbReference type="AlphaFoldDB" id="A0A2W0HG80"/>
<gene>
    <name evidence="3" type="ORF">CR205_10275</name>
</gene>
<keyword evidence="1" id="KW-0175">Coiled coil</keyword>
<reference evidence="3 4" key="1">
    <citation type="submission" date="2017-10" db="EMBL/GenBank/DDBJ databases">
        <title>Bacillus sp. nov., a halophilic bacterium isolated from a Yangshapao Lake.</title>
        <authorList>
            <person name="Wang H."/>
        </authorList>
    </citation>
    <scope>NUCLEOTIDE SEQUENCE [LARGE SCALE GENOMIC DNA]</scope>
    <source>
        <strain evidence="3 4">YSP-3</strain>
    </source>
</reference>
<evidence type="ECO:0000256" key="2">
    <source>
        <dbReference type="SAM" id="Phobius"/>
    </source>
</evidence>
<evidence type="ECO:0000313" key="3">
    <source>
        <dbReference type="EMBL" id="PYZ98930.1"/>
    </source>
</evidence>
<feature type="transmembrane region" description="Helical" evidence="2">
    <location>
        <begin position="6"/>
        <end position="25"/>
    </location>
</feature>
<proteinExistence type="predicted"/>
<evidence type="ECO:0000256" key="1">
    <source>
        <dbReference type="SAM" id="Coils"/>
    </source>
</evidence>